<reference evidence="1" key="1">
    <citation type="submission" date="2019-11" db="EMBL/GenBank/DDBJ databases">
        <authorList>
            <person name="Feng L."/>
        </authorList>
    </citation>
    <scope>NUCLEOTIDE SEQUENCE</scope>
    <source>
        <strain evidence="1">BAdolescentisLFYP80</strain>
    </source>
</reference>
<dbReference type="RefSeq" id="WP_156567773.1">
    <property type="nucleotide sequence ID" value="NZ_CACRSR010000013.1"/>
</dbReference>
<organism evidence="1">
    <name type="scientific">Bifidobacterium adolescentis</name>
    <dbReference type="NCBI Taxonomy" id="1680"/>
    <lineage>
        <taxon>Bacteria</taxon>
        <taxon>Bacillati</taxon>
        <taxon>Actinomycetota</taxon>
        <taxon>Actinomycetes</taxon>
        <taxon>Bifidobacteriales</taxon>
        <taxon>Bifidobacteriaceae</taxon>
        <taxon>Bifidobacterium</taxon>
    </lineage>
</organism>
<gene>
    <name evidence="1" type="ORF">BALFYP80_01655</name>
</gene>
<accession>A0A6N2TZE7</accession>
<protein>
    <submittedName>
        <fullName evidence="1">Uncharacterized protein</fullName>
    </submittedName>
</protein>
<proteinExistence type="predicted"/>
<sequence length="87" mass="10236">MHTVRIATNPRKWRRPAPCPACRQSQPLILTLGAIYKLRTRKPVNTIYGCICPNRRHKCILHVDGRSLNKTIRLWNHHASHHQRNEQ</sequence>
<evidence type="ECO:0000313" key="1">
    <source>
        <dbReference type="EMBL" id="VYT10389.1"/>
    </source>
</evidence>
<dbReference type="EMBL" id="CACRSR010000013">
    <property type="protein sequence ID" value="VYT10389.1"/>
    <property type="molecule type" value="Genomic_DNA"/>
</dbReference>
<name>A0A6N2TZE7_BIFAD</name>
<dbReference type="AlphaFoldDB" id="A0A6N2TZE7"/>